<protein>
    <recommendedName>
        <fullName evidence="2">HNH endonuclease 5 domain-containing protein</fullName>
    </recommendedName>
</protein>
<dbReference type="Gene3D" id="1.10.30.50">
    <property type="match status" value="1"/>
</dbReference>
<dbReference type="EMBL" id="MN740747">
    <property type="protein sequence ID" value="QHU09924.1"/>
    <property type="molecule type" value="Genomic_DNA"/>
</dbReference>
<dbReference type="Pfam" id="PF14279">
    <property type="entry name" value="HNH_5"/>
    <property type="match status" value="1"/>
</dbReference>
<feature type="compositionally biased region" description="Polar residues" evidence="1">
    <location>
        <begin position="101"/>
        <end position="114"/>
    </location>
</feature>
<dbReference type="InterPro" id="IPR029471">
    <property type="entry name" value="HNH_5"/>
</dbReference>
<evidence type="ECO:0000259" key="2">
    <source>
        <dbReference type="Pfam" id="PF14279"/>
    </source>
</evidence>
<dbReference type="CDD" id="cd00085">
    <property type="entry name" value="HNHc"/>
    <property type="match status" value="1"/>
</dbReference>
<proteinExistence type="predicted"/>
<feature type="region of interest" description="Disordered" evidence="1">
    <location>
        <begin position="101"/>
        <end position="128"/>
    </location>
</feature>
<reference evidence="3" key="1">
    <citation type="journal article" date="2020" name="Nature">
        <title>Giant virus diversity and host interactions through global metagenomics.</title>
        <authorList>
            <person name="Schulz F."/>
            <person name="Roux S."/>
            <person name="Paez-Espino D."/>
            <person name="Jungbluth S."/>
            <person name="Walsh D.A."/>
            <person name="Denef V.J."/>
            <person name="McMahon K.D."/>
            <person name="Konstantinidis K.T."/>
            <person name="Eloe-Fadrosh E.A."/>
            <person name="Kyrpides N.C."/>
            <person name="Woyke T."/>
        </authorList>
    </citation>
    <scope>NUCLEOTIDE SEQUENCE</scope>
    <source>
        <strain evidence="3">GVMAG-S-1101164-164</strain>
    </source>
</reference>
<dbReference type="AlphaFoldDB" id="A0A6C0K1I6"/>
<dbReference type="InterPro" id="IPR003615">
    <property type="entry name" value="HNH_nuc"/>
</dbReference>
<organism evidence="3">
    <name type="scientific">viral metagenome</name>
    <dbReference type="NCBI Taxonomy" id="1070528"/>
    <lineage>
        <taxon>unclassified sequences</taxon>
        <taxon>metagenomes</taxon>
        <taxon>organismal metagenomes</taxon>
    </lineage>
</organism>
<feature type="domain" description="HNH endonuclease 5" evidence="2">
    <location>
        <begin position="32"/>
        <end position="74"/>
    </location>
</feature>
<accession>A0A6C0K1I6</accession>
<sequence length="128" mass="14327">MEKKNIPKALREQVWIQSKGKVFETKCSTVWCRNTMSVFDFHAGHNIPESKGGSTTIENLVPICARCNLSMGNTYTMDEWNRLQQGGVFRCIWSCFGTKANGTASPPNLTNQNAKPPKLHGPKSELRV</sequence>
<evidence type="ECO:0000313" key="3">
    <source>
        <dbReference type="EMBL" id="QHU09924.1"/>
    </source>
</evidence>
<evidence type="ECO:0000256" key="1">
    <source>
        <dbReference type="SAM" id="MobiDB-lite"/>
    </source>
</evidence>
<name>A0A6C0K1I6_9ZZZZ</name>